<proteinExistence type="predicted"/>
<dbReference type="SUPFAM" id="SSF53613">
    <property type="entry name" value="Ribokinase-like"/>
    <property type="match status" value="1"/>
</dbReference>
<sequence>MIEKALTISYSNASSQSGIQADLTIFQAFHVFGFTTITNLLLPNKSSNYPIQKYPIQPTIINQQLTTVLLGGPINAVKIDILDVSDLHILTLISDYHEQFKHIVIDLFPLIHQNETDALTINPFNMLRPLFLSTTCIILTPDIVSLMINQMNVSLEKHLLVAIHKLIEAGLTNIIILDQSLSELNFQLHRSNSQILSRSLKKSDVPSEMSIRACFSAALTANLAKELPIEKAFKQAIDYIENDL</sequence>
<evidence type="ECO:0000313" key="3">
    <source>
        <dbReference type="EMBL" id="AQP53244.1"/>
    </source>
</evidence>
<dbReference type="InterPro" id="IPR013749">
    <property type="entry name" value="PM/HMP-P_kinase-1"/>
</dbReference>
<evidence type="ECO:0000256" key="1">
    <source>
        <dbReference type="ARBA" id="ARBA00022977"/>
    </source>
</evidence>
<dbReference type="GO" id="GO:0008972">
    <property type="term" value="F:phosphomethylpyrimidine kinase activity"/>
    <property type="evidence" value="ECO:0007669"/>
    <property type="project" value="TreeGrafter"/>
</dbReference>
<dbReference type="GO" id="GO:0009228">
    <property type="term" value="P:thiamine biosynthetic process"/>
    <property type="evidence" value="ECO:0007669"/>
    <property type="project" value="UniProtKB-KW"/>
</dbReference>
<dbReference type="AlphaFoldDB" id="A0A1Q2D4B4"/>
<keyword evidence="1" id="KW-0784">Thiamine biosynthesis</keyword>
<dbReference type="Pfam" id="PF08543">
    <property type="entry name" value="Phos_pyr_kin"/>
    <property type="match status" value="1"/>
</dbReference>
<dbReference type="EMBL" id="CP019609">
    <property type="protein sequence ID" value="AQP53244.1"/>
    <property type="molecule type" value="Genomic_DNA"/>
</dbReference>
<accession>A0A1Q2D4B4</accession>
<dbReference type="GO" id="GO:0008902">
    <property type="term" value="F:hydroxymethylpyrimidine kinase activity"/>
    <property type="evidence" value="ECO:0007669"/>
    <property type="project" value="TreeGrafter"/>
</dbReference>
<dbReference type="Proteomes" id="UP000188246">
    <property type="component" value="Chromosome"/>
</dbReference>
<evidence type="ECO:0000313" key="4">
    <source>
        <dbReference type="Proteomes" id="UP000188246"/>
    </source>
</evidence>
<dbReference type="RefSeq" id="WP_161485500.1">
    <property type="nucleotide sequence ID" value="NZ_CP019609.1"/>
</dbReference>
<dbReference type="PANTHER" id="PTHR20858:SF17">
    <property type="entry name" value="HYDROXYMETHYLPYRIMIDINE_PHOSPHOMETHYLPYRIMIDINE KINASE THI20-RELATED"/>
    <property type="match status" value="1"/>
</dbReference>
<keyword evidence="4" id="KW-1185">Reference proteome</keyword>
<protein>
    <recommendedName>
        <fullName evidence="2">Pyridoxamine kinase/Phosphomethylpyrimidine kinase domain-containing protein</fullName>
    </recommendedName>
</protein>
<organism evidence="3 4">
    <name type="scientific">Vagococcus penaei</name>
    <dbReference type="NCBI Taxonomy" id="633807"/>
    <lineage>
        <taxon>Bacteria</taxon>
        <taxon>Bacillati</taxon>
        <taxon>Bacillota</taxon>
        <taxon>Bacilli</taxon>
        <taxon>Lactobacillales</taxon>
        <taxon>Enterococcaceae</taxon>
        <taxon>Vagococcus</taxon>
    </lineage>
</organism>
<reference evidence="3 4" key="1">
    <citation type="journal article" date="2010" name="Int. J. Syst. Evol. Microbiol.">
        <title>Vagococcus penaei sp. nov., isolated from spoilage microbiota of cooked shrimp (Penaeus vannamei).</title>
        <authorList>
            <person name="Jaffres E."/>
            <person name="Prevost H."/>
            <person name="Rossero A."/>
            <person name="Joffraud J.J."/>
            <person name="Dousset X."/>
        </authorList>
    </citation>
    <scope>NUCLEOTIDE SEQUENCE [LARGE SCALE GENOMIC DNA]</scope>
    <source>
        <strain evidence="3 4">CD276</strain>
    </source>
</reference>
<dbReference type="KEGG" id="vpi:BW732_02670"/>
<evidence type="ECO:0000259" key="2">
    <source>
        <dbReference type="Pfam" id="PF08543"/>
    </source>
</evidence>
<dbReference type="Gene3D" id="3.40.1190.20">
    <property type="match status" value="1"/>
</dbReference>
<dbReference type="PANTHER" id="PTHR20858">
    <property type="entry name" value="PHOSPHOMETHYLPYRIMIDINE KINASE"/>
    <property type="match status" value="1"/>
</dbReference>
<name>A0A1Q2D4B4_9ENTE</name>
<gene>
    <name evidence="3" type="ORF">BW732_02670</name>
</gene>
<dbReference type="InterPro" id="IPR029056">
    <property type="entry name" value="Ribokinase-like"/>
</dbReference>
<dbReference type="GO" id="GO:0005829">
    <property type="term" value="C:cytosol"/>
    <property type="evidence" value="ECO:0007669"/>
    <property type="project" value="TreeGrafter"/>
</dbReference>
<dbReference type="STRING" id="633807.BW732_02670"/>
<feature type="domain" description="Pyridoxamine kinase/Phosphomethylpyrimidine kinase" evidence="2">
    <location>
        <begin position="14"/>
        <end position="242"/>
    </location>
</feature>